<protein>
    <recommendedName>
        <fullName evidence="4">Porin</fullName>
    </recommendedName>
</protein>
<dbReference type="EMBL" id="LS483487">
    <property type="protein sequence ID" value="SQJ00256.1"/>
    <property type="molecule type" value="Genomic_DNA"/>
</dbReference>
<feature type="chain" id="PRO_5043522466" description="Porin" evidence="1">
    <location>
        <begin position="21"/>
        <end position="368"/>
    </location>
</feature>
<dbReference type="AlphaFoldDB" id="A0AAX2J859"/>
<keyword evidence="1" id="KW-0732">Signal</keyword>
<dbReference type="GeneID" id="78455183"/>
<name>A0AAX2J859_9FUSO</name>
<evidence type="ECO:0008006" key="4">
    <source>
        <dbReference type="Google" id="ProtNLM"/>
    </source>
</evidence>
<sequence length="368" mass="42801">MKKSLLLVSAFLAVAAMAQAKEIVPAPVVTEEAPVQVVEKEVIVYRDKPEVFRPNGYVNLHYKYYGDAEELNYKNDGKSNNYGRVELKGKINMTENQALEYRIRDYNSWNSTGNTEDKGMDGTEARFRYFYNHGNLGDSKVNLTSRIHYQDNGHDDDTQELEYQARFNFADYMFNNDFVKTTDFVVAPKYKYAWLNSDDYDNQIGVDLYTMHEFPLGFSFEFNVYATQHFYGKDQATGANSTVDDNFGVDVEAYLYNTTNLYSNGKLNIDFYFEGGFDPYSWNSENVLKREYRTNNFDKESDPVKVSYEDSKYRLYAWPQIITSYNVTDSFKTYVSLGAEYTNGYKYESDAQDWRWQPVAVVGFKTTF</sequence>
<gene>
    <name evidence="2" type="ORF">NCTC12112_00593</name>
</gene>
<reference evidence="2 3" key="1">
    <citation type="submission" date="2018-06" db="EMBL/GenBank/DDBJ databases">
        <authorList>
            <consortium name="Pathogen Informatics"/>
            <person name="Doyle S."/>
        </authorList>
    </citation>
    <scope>NUCLEOTIDE SEQUENCE [LARGE SCALE GENOMIC DNA]</scope>
    <source>
        <strain evidence="2 3">NCTC12112</strain>
    </source>
</reference>
<proteinExistence type="predicted"/>
<evidence type="ECO:0000256" key="1">
    <source>
        <dbReference type="SAM" id="SignalP"/>
    </source>
</evidence>
<evidence type="ECO:0000313" key="3">
    <source>
        <dbReference type="Proteomes" id="UP000249008"/>
    </source>
</evidence>
<evidence type="ECO:0000313" key="2">
    <source>
        <dbReference type="EMBL" id="SQJ00256.1"/>
    </source>
</evidence>
<accession>A0AAX2J859</accession>
<dbReference type="KEGG" id="ful:C4N20_10195"/>
<organism evidence="2 3">
    <name type="scientific">Fusobacterium ulcerans</name>
    <dbReference type="NCBI Taxonomy" id="861"/>
    <lineage>
        <taxon>Bacteria</taxon>
        <taxon>Fusobacteriati</taxon>
        <taxon>Fusobacteriota</taxon>
        <taxon>Fusobacteriia</taxon>
        <taxon>Fusobacteriales</taxon>
        <taxon>Fusobacteriaceae</taxon>
        <taxon>Fusobacterium</taxon>
    </lineage>
</organism>
<dbReference type="Proteomes" id="UP000249008">
    <property type="component" value="Chromosome 1"/>
</dbReference>
<feature type="signal peptide" evidence="1">
    <location>
        <begin position="1"/>
        <end position="20"/>
    </location>
</feature>
<dbReference type="RefSeq" id="WP_005978115.1">
    <property type="nucleotide sequence ID" value="NZ_BAABXY010000001.1"/>
</dbReference>